<keyword evidence="3" id="KW-1185">Reference proteome</keyword>
<accession>A0AAP0E9M6</accession>
<feature type="compositionally biased region" description="Basic and acidic residues" evidence="1">
    <location>
        <begin position="24"/>
        <end position="49"/>
    </location>
</feature>
<feature type="region of interest" description="Disordered" evidence="1">
    <location>
        <begin position="24"/>
        <end position="78"/>
    </location>
</feature>
<comment type="caution">
    <text evidence="2">The sequence shown here is derived from an EMBL/GenBank/DDBJ whole genome shotgun (WGS) entry which is preliminary data.</text>
</comment>
<dbReference type="AlphaFoldDB" id="A0AAP0E9M6"/>
<sequence length="105" mass="11611">MRRAGAERCSGRWCRVRVAGGVAEGERRRREASSGVHESRRAAPEEKRAQRQARCRGRRRAAESRTTMTVDGDGDGGGEDCAATAKGFDRVVWAEKGRGGWVFQF</sequence>
<proteinExistence type="predicted"/>
<evidence type="ECO:0000313" key="2">
    <source>
        <dbReference type="EMBL" id="KAK9089186.1"/>
    </source>
</evidence>
<reference evidence="2 3" key="1">
    <citation type="submission" date="2024-01" db="EMBL/GenBank/DDBJ databases">
        <title>Genome assemblies of Stephania.</title>
        <authorList>
            <person name="Yang L."/>
        </authorList>
    </citation>
    <scope>NUCLEOTIDE SEQUENCE [LARGE SCALE GENOMIC DNA]</scope>
    <source>
        <strain evidence="2">JXDWG</strain>
        <tissue evidence="2">Leaf</tissue>
    </source>
</reference>
<dbReference type="Proteomes" id="UP001419268">
    <property type="component" value="Unassembled WGS sequence"/>
</dbReference>
<organism evidence="2 3">
    <name type="scientific">Stephania cephalantha</name>
    <dbReference type="NCBI Taxonomy" id="152367"/>
    <lineage>
        <taxon>Eukaryota</taxon>
        <taxon>Viridiplantae</taxon>
        <taxon>Streptophyta</taxon>
        <taxon>Embryophyta</taxon>
        <taxon>Tracheophyta</taxon>
        <taxon>Spermatophyta</taxon>
        <taxon>Magnoliopsida</taxon>
        <taxon>Ranunculales</taxon>
        <taxon>Menispermaceae</taxon>
        <taxon>Menispermoideae</taxon>
        <taxon>Cissampelideae</taxon>
        <taxon>Stephania</taxon>
    </lineage>
</organism>
<evidence type="ECO:0000313" key="3">
    <source>
        <dbReference type="Proteomes" id="UP001419268"/>
    </source>
</evidence>
<gene>
    <name evidence="2" type="ORF">Scep_028268</name>
</gene>
<name>A0AAP0E9M6_9MAGN</name>
<dbReference type="EMBL" id="JBBNAG010000012">
    <property type="protein sequence ID" value="KAK9089186.1"/>
    <property type="molecule type" value="Genomic_DNA"/>
</dbReference>
<feature type="compositionally biased region" description="Basic residues" evidence="1">
    <location>
        <begin position="50"/>
        <end position="59"/>
    </location>
</feature>
<protein>
    <submittedName>
        <fullName evidence="2">Uncharacterized protein</fullName>
    </submittedName>
</protein>
<evidence type="ECO:0000256" key="1">
    <source>
        <dbReference type="SAM" id="MobiDB-lite"/>
    </source>
</evidence>